<sequence length="201" mass="21359">MIIKTSTHVLAGLALTALTVGAVVAQSPSINTATFQADGAVHVPQDYRTWVFVGAPLTPNTLNGGSAPFPEFHNVYVEPSAFEHWSATGTWADGTQIAKELVTIRTNDTTDPATGASSEVSGVGYFQGDFVGLELTVKDTVRYAEEPGGWAYFSFGHDGEPYATIAQAFPTDSCNACHEANADTDFVFTQFYPVLSAANPN</sequence>
<feature type="signal peptide" evidence="1">
    <location>
        <begin position="1"/>
        <end position="25"/>
    </location>
</feature>
<dbReference type="InterPro" id="IPR038142">
    <property type="entry name" value="Cytochrome_P460_sp"/>
</dbReference>
<dbReference type="CDD" id="cd20751">
    <property type="entry name" value="cyt_P460_Ne-like"/>
    <property type="match status" value="1"/>
</dbReference>
<gene>
    <name evidence="3" type="ORF">QEZ52_04265</name>
</gene>
<evidence type="ECO:0000256" key="1">
    <source>
        <dbReference type="SAM" id="SignalP"/>
    </source>
</evidence>
<keyword evidence="4" id="KW-1185">Reference proteome</keyword>
<accession>A0ABZ2XUJ0</accession>
<evidence type="ECO:0000259" key="2">
    <source>
        <dbReference type="Pfam" id="PF16694"/>
    </source>
</evidence>
<evidence type="ECO:0000313" key="3">
    <source>
        <dbReference type="EMBL" id="WZK89770.1"/>
    </source>
</evidence>
<dbReference type="RefSeq" id="WP_406648212.1">
    <property type="nucleotide sequence ID" value="NZ_CP123584.1"/>
</dbReference>
<feature type="chain" id="PRO_5045270456" evidence="1">
    <location>
        <begin position="26"/>
        <end position="201"/>
    </location>
</feature>
<dbReference type="Gene3D" id="3.50.70.20">
    <property type="entry name" value="Cytochrome P460"/>
    <property type="match status" value="1"/>
</dbReference>
<reference evidence="3 4" key="1">
    <citation type="submission" date="2023-04" db="EMBL/GenBank/DDBJ databases">
        <title>Complete genome sequence of Alisedimentitalea scapharcae.</title>
        <authorList>
            <person name="Rong J.-C."/>
            <person name="Yi M.-L."/>
            <person name="Zhao Q."/>
        </authorList>
    </citation>
    <scope>NUCLEOTIDE SEQUENCE [LARGE SCALE GENOMIC DNA]</scope>
    <source>
        <strain evidence="3 4">KCTC 42119</strain>
    </source>
</reference>
<dbReference type="Proteomes" id="UP001623232">
    <property type="component" value="Chromosome"/>
</dbReference>
<dbReference type="EMBL" id="CP123584">
    <property type="protein sequence ID" value="WZK89770.1"/>
    <property type="molecule type" value="Genomic_DNA"/>
</dbReference>
<feature type="domain" description="Cytochrome P460" evidence="2">
    <location>
        <begin position="44"/>
        <end position="189"/>
    </location>
</feature>
<dbReference type="InterPro" id="IPR032033">
    <property type="entry name" value="Cytochrome_P460"/>
</dbReference>
<proteinExistence type="predicted"/>
<name>A0ABZ2XUJ0_9RHOB</name>
<evidence type="ECO:0000313" key="4">
    <source>
        <dbReference type="Proteomes" id="UP001623232"/>
    </source>
</evidence>
<dbReference type="Pfam" id="PF16694">
    <property type="entry name" value="Cytochrome_P460"/>
    <property type="match status" value="1"/>
</dbReference>
<protein>
    <submittedName>
        <fullName evidence="3">Cytochrome P460 family protein</fullName>
    </submittedName>
</protein>
<keyword evidence="1" id="KW-0732">Signal</keyword>
<organism evidence="3 4">
    <name type="scientific">Aliisedimentitalea scapharcae</name>
    <dbReference type="NCBI Taxonomy" id="1524259"/>
    <lineage>
        <taxon>Bacteria</taxon>
        <taxon>Pseudomonadati</taxon>
        <taxon>Pseudomonadota</taxon>
        <taxon>Alphaproteobacteria</taxon>
        <taxon>Rhodobacterales</taxon>
        <taxon>Roseobacteraceae</taxon>
        <taxon>Aliisedimentitalea</taxon>
    </lineage>
</organism>